<dbReference type="InterPro" id="IPR020846">
    <property type="entry name" value="MFS_dom"/>
</dbReference>
<dbReference type="GeneID" id="74943576"/>
<dbReference type="PANTHER" id="PTHR43129:SF1">
    <property type="entry name" value="FOSMIDOMYCIN RESISTANCE PROTEIN"/>
    <property type="match status" value="1"/>
</dbReference>
<feature type="transmembrane region" description="Helical" evidence="1">
    <location>
        <begin position="56"/>
        <end position="77"/>
    </location>
</feature>
<feature type="transmembrane region" description="Helical" evidence="1">
    <location>
        <begin position="141"/>
        <end position="160"/>
    </location>
</feature>
<dbReference type="GO" id="GO:0005886">
    <property type="term" value="C:plasma membrane"/>
    <property type="evidence" value="ECO:0007669"/>
    <property type="project" value="TreeGrafter"/>
</dbReference>
<feature type="transmembrane region" description="Helical" evidence="1">
    <location>
        <begin position="172"/>
        <end position="193"/>
    </location>
</feature>
<dbReference type="RefSeq" id="WP_260592264.1">
    <property type="nucleotide sequence ID" value="NZ_CP104003.1"/>
</dbReference>
<feature type="transmembrane region" description="Helical" evidence="1">
    <location>
        <begin position="222"/>
        <end position="243"/>
    </location>
</feature>
<feature type="transmembrane region" description="Helical" evidence="1">
    <location>
        <begin position="84"/>
        <end position="103"/>
    </location>
</feature>
<proteinExistence type="predicted"/>
<accession>A0A9E7R073</accession>
<protein>
    <submittedName>
        <fullName evidence="3">MFS transporter</fullName>
    </submittedName>
</protein>
<reference evidence="3" key="1">
    <citation type="submission" date="2022-09" db="EMBL/GenBank/DDBJ databases">
        <title>Diverse halophilic archaea isolated from saline environments.</title>
        <authorList>
            <person name="Cui H.-L."/>
        </authorList>
    </citation>
    <scope>NUCLEOTIDE SEQUENCE</scope>
    <source>
        <strain evidence="3">ZS-35-S2</strain>
    </source>
</reference>
<name>A0A9E7R073_9EURY</name>
<feature type="transmembrane region" description="Helical" evidence="1">
    <location>
        <begin position="109"/>
        <end position="129"/>
    </location>
</feature>
<feature type="transmembrane region" description="Helical" evidence="1">
    <location>
        <begin position="380"/>
        <end position="398"/>
    </location>
</feature>
<dbReference type="InterPro" id="IPR011701">
    <property type="entry name" value="MFS"/>
</dbReference>
<dbReference type="Proteomes" id="UP001057580">
    <property type="component" value="Chromosome"/>
</dbReference>
<keyword evidence="1" id="KW-0472">Membrane</keyword>
<evidence type="ECO:0000313" key="4">
    <source>
        <dbReference type="Proteomes" id="UP001057580"/>
    </source>
</evidence>
<keyword evidence="1" id="KW-0812">Transmembrane</keyword>
<dbReference type="PANTHER" id="PTHR43129">
    <property type="entry name" value="FOSMIDOMYCIN RESISTANCE PROTEIN"/>
    <property type="match status" value="1"/>
</dbReference>
<evidence type="ECO:0000259" key="2">
    <source>
        <dbReference type="PROSITE" id="PS50850"/>
    </source>
</evidence>
<keyword evidence="1" id="KW-1133">Transmembrane helix</keyword>
<dbReference type="Gene3D" id="1.20.1250.20">
    <property type="entry name" value="MFS general substrate transporter like domains"/>
    <property type="match status" value="2"/>
</dbReference>
<evidence type="ECO:0000313" key="3">
    <source>
        <dbReference type="EMBL" id="UWM53270.1"/>
    </source>
</evidence>
<feature type="transmembrane region" description="Helical" evidence="1">
    <location>
        <begin position="291"/>
        <end position="309"/>
    </location>
</feature>
<evidence type="ECO:0000256" key="1">
    <source>
        <dbReference type="SAM" id="Phobius"/>
    </source>
</evidence>
<feature type="domain" description="Major facilitator superfamily (MFS) profile" evidence="2">
    <location>
        <begin position="15"/>
        <end position="402"/>
    </location>
</feature>
<dbReference type="EMBL" id="CP104003">
    <property type="protein sequence ID" value="UWM53270.1"/>
    <property type="molecule type" value="Genomic_DNA"/>
</dbReference>
<keyword evidence="4" id="KW-1185">Reference proteome</keyword>
<feature type="transmembrane region" description="Helical" evidence="1">
    <location>
        <begin position="344"/>
        <end position="368"/>
    </location>
</feature>
<dbReference type="PROSITE" id="PS50850">
    <property type="entry name" value="MFS"/>
    <property type="match status" value="1"/>
</dbReference>
<dbReference type="Pfam" id="PF07690">
    <property type="entry name" value="MFS_1"/>
    <property type="match status" value="1"/>
</dbReference>
<dbReference type="SUPFAM" id="SSF103473">
    <property type="entry name" value="MFS general substrate transporter"/>
    <property type="match status" value="1"/>
</dbReference>
<feature type="transmembrane region" description="Helical" evidence="1">
    <location>
        <begin position="315"/>
        <end position="337"/>
    </location>
</feature>
<dbReference type="InterPro" id="IPR036259">
    <property type="entry name" value="MFS_trans_sf"/>
</dbReference>
<organism evidence="3 4">
    <name type="scientific">Salinirubellus salinus</name>
    <dbReference type="NCBI Taxonomy" id="1364945"/>
    <lineage>
        <taxon>Archaea</taxon>
        <taxon>Methanobacteriati</taxon>
        <taxon>Methanobacteriota</taxon>
        <taxon>Stenosarchaea group</taxon>
        <taxon>Halobacteria</taxon>
        <taxon>Halobacteriales</taxon>
        <taxon>Natronomonadaceae</taxon>
        <taxon>Salinirubellus</taxon>
    </lineage>
</organism>
<dbReference type="KEGG" id="ssai:N0B31_14100"/>
<feature type="transmembrane region" description="Helical" evidence="1">
    <location>
        <begin position="18"/>
        <end position="36"/>
    </location>
</feature>
<dbReference type="GO" id="GO:0022857">
    <property type="term" value="F:transmembrane transporter activity"/>
    <property type="evidence" value="ECO:0007669"/>
    <property type="project" value="InterPro"/>
</dbReference>
<sequence length="402" mass="40756">MSSGVDGAGVTDRRQRRVLLVGASLLSVSMSAFELVPASVTPLIRDSMGVSAAEAGLVVGTMFGTAVVASLPVGAVLDRTDSRLAVAAAIGLLLVSGAWGYLAGTAGDYPALLASRVVGGLAYVVVWNAGIDIVGRAFPPATRATAVSTFTASGPVGFALGQALGPVVAGVFGWPAVFPVFAVSTLLGLTLFWPASRGTGRVEDQPAPTPADLRRVVTDRRVVLVGVLGFLAYSLYLFVNSWAPSYLTEELKLSLALGGALTALFPAVGVLSRVSGGLLSDRLFDGRRTPVVFGSFLVATPVVAGFTSLRGVPVIVAALLVAGFAIQLSLGLVFAYVRELVDPAVAATAVAFLTSVGLAGAFLAPIAAGAIIERSGYETAFLVAGGLGLVGVVLARVASEPT</sequence>
<gene>
    <name evidence="3" type="ORF">N0B31_14100</name>
</gene>
<feature type="transmembrane region" description="Helical" evidence="1">
    <location>
        <begin position="255"/>
        <end position="279"/>
    </location>
</feature>
<dbReference type="AlphaFoldDB" id="A0A9E7R073"/>